<feature type="compositionally biased region" description="Polar residues" evidence="1">
    <location>
        <begin position="15"/>
        <end position="27"/>
    </location>
</feature>
<feature type="region of interest" description="Disordered" evidence="1">
    <location>
        <begin position="1"/>
        <end position="30"/>
    </location>
</feature>
<organism evidence="2">
    <name type="scientific">marine sediment metagenome</name>
    <dbReference type="NCBI Taxonomy" id="412755"/>
    <lineage>
        <taxon>unclassified sequences</taxon>
        <taxon>metagenomes</taxon>
        <taxon>ecological metagenomes</taxon>
    </lineage>
</organism>
<evidence type="ECO:0000256" key="1">
    <source>
        <dbReference type="SAM" id="MobiDB-lite"/>
    </source>
</evidence>
<dbReference type="EMBL" id="AYSL01001218">
    <property type="protein sequence ID" value="KTF06336.1"/>
    <property type="molecule type" value="Genomic_DNA"/>
</dbReference>
<evidence type="ECO:0000313" key="2">
    <source>
        <dbReference type="EMBL" id="KTF06336.1"/>
    </source>
</evidence>
<comment type="caution">
    <text evidence="2">The sequence shown here is derived from an EMBL/GenBank/DDBJ whole genome shotgun (WGS) entry which is preliminary data.</text>
</comment>
<name>A0A1B6NS78_9ZZZZ</name>
<accession>A0A1B6NS78</accession>
<proteinExistence type="predicted"/>
<sequence length="43" mass="4434">MAKITSFIPPAAKRASSSVKPISSGPTPSIGDKCPISTKYCPL</sequence>
<protein>
    <submittedName>
        <fullName evidence="2">Uncharacterized protein</fullName>
    </submittedName>
</protein>
<reference evidence="2" key="1">
    <citation type="submission" date="2013-11" db="EMBL/GenBank/DDBJ databases">
        <title>Microbial diversity, functional groups and degradation webs in Northern and Southern Mediterranean and Red Sea marine crude oil polluted sites.</title>
        <authorList>
            <person name="Daffonchio D."/>
            <person name="Mapelli F."/>
            <person name="Ferrer M."/>
            <person name="Richter M."/>
            <person name="Cherif A."/>
            <person name="Malkawi H.I."/>
            <person name="Yakimov M.M."/>
            <person name="Abdel-Fattah Y.R."/>
            <person name="Blaghen M."/>
            <person name="Golyshin P.N."/>
            <person name="Kalogerakis N."/>
            <person name="Boon N."/>
            <person name="Magagnini M."/>
            <person name="Fava F."/>
        </authorList>
    </citation>
    <scope>NUCLEOTIDE SEQUENCE</scope>
</reference>
<gene>
    <name evidence="2" type="ORF">MGSAQ_002168</name>
</gene>
<dbReference type="AlphaFoldDB" id="A0A1B6NS78"/>